<evidence type="ECO:0000256" key="1">
    <source>
        <dbReference type="SAM" id="MobiDB-lite"/>
    </source>
</evidence>
<evidence type="ECO:0000259" key="2">
    <source>
        <dbReference type="Pfam" id="PF18139"/>
    </source>
</evidence>
<dbReference type="AlphaFoldDB" id="A0A914D1H6"/>
<sequence>MVRAALRSAMMVSTSASTGNAEKEKLGTANDDDSYDIRRLIHSEEDENETENEFYSNMANKQRTKRKKRYLTYPKGHGSTVSPLHVHAHDWKAMIVISKQSSQDSHKHFLEGSGLVNALITTNFSLEPKLARVFRSGLKNAAKSTNAWIITSGLNEGVVKYVSAALEPVITPSKTKIVSIGIAPWGLVKRRDLLVGKNTNVIYHPQTFSKNNYAGLNERTSYYLLADNGTVGRYGAEIILRRKLESFLMEQRKIPVVCVLLEGGVEPLQSPLLYLSSFVMEVEELRT</sequence>
<dbReference type="InterPro" id="IPR041491">
    <property type="entry name" value="TRPM_SLOG"/>
</dbReference>
<dbReference type="GO" id="GO:0005886">
    <property type="term" value="C:plasma membrane"/>
    <property type="evidence" value="ECO:0007669"/>
    <property type="project" value="TreeGrafter"/>
</dbReference>
<dbReference type="Pfam" id="PF18139">
    <property type="entry name" value="LSDAT_euk"/>
    <property type="match status" value="1"/>
</dbReference>
<dbReference type="PANTHER" id="PTHR13800">
    <property type="entry name" value="TRANSIENT RECEPTOR POTENTIAL CATION CHANNEL, SUBFAMILY M, MEMBER 6"/>
    <property type="match status" value="1"/>
</dbReference>
<proteinExistence type="predicted"/>
<dbReference type="GO" id="GO:0005261">
    <property type="term" value="F:monoatomic cation channel activity"/>
    <property type="evidence" value="ECO:0007669"/>
    <property type="project" value="TreeGrafter"/>
</dbReference>
<feature type="region of interest" description="Disordered" evidence="1">
    <location>
        <begin position="1"/>
        <end position="34"/>
    </location>
</feature>
<keyword evidence="3" id="KW-1185">Reference proteome</keyword>
<reference evidence="4" key="1">
    <citation type="submission" date="2022-11" db="UniProtKB">
        <authorList>
            <consortium name="WormBaseParasite"/>
        </authorList>
    </citation>
    <scope>IDENTIFICATION</scope>
</reference>
<dbReference type="PANTHER" id="PTHR13800:SF1">
    <property type="entry name" value="TRANSIENT RECEPTOR POTENTIAL CATION CHANNEL TRPM"/>
    <property type="match status" value="1"/>
</dbReference>
<organism evidence="3 4">
    <name type="scientific">Acrobeloides nanus</name>
    <dbReference type="NCBI Taxonomy" id="290746"/>
    <lineage>
        <taxon>Eukaryota</taxon>
        <taxon>Metazoa</taxon>
        <taxon>Ecdysozoa</taxon>
        <taxon>Nematoda</taxon>
        <taxon>Chromadorea</taxon>
        <taxon>Rhabditida</taxon>
        <taxon>Tylenchina</taxon>
        <taxon>Cephalobomorpha</taxon>
        <taxon>Cephaloboidea</taxon>
        <taxon>Cephalobidae</taxon>
        <taxon>Acrobeloides</taxon>
    </lineage>
</organism>
<name>A0A914D1H6_9BILA</name>
<feature type="compositionally biased region" description="Polar residues" evidence="1">
    <location>
        <begin position="11"/>
        <end position="20"/>
    </location>
</feature>
<dbReference type="Proteomes" id="UP000887540">
    <property type="component" value="Unplaced"/>
</dbReference>
<dbReference type="WBParaSite" id="ACRNAN_scaffold1750.g8532.t1">
    <property type="protein sequence ID" value="ACRNAN_scaffold1750.g8532.t1"/>
    <property type="gene ID" value="ACRNAN_scaffold1750.g8532"/>
</dbReference>
<feature type="domain" description="TRPM SLOG" evidence="2">
    <location>
        <begin position="121"/>
        <end position="274"/>
    </location>
</feature>
<accession>A0A914D1H6</accession>
<evidence type="ECO:0000313" key="4">
    <source>
        <dbReference type="WBParaSite" id="ACRNAN_scaffold1750.g8532.t1"/>
    </source>
</evidence>
<protein>
    <submittedName>
        <fullName evidence="4">TRPM SLOG domain-containing protein</fullName>
    </submittedName>
</protein>
<dbReference type="GO" id="GO:0030001">
    <property type="term" value="P:metal ion transport"/>
    <property type="evidence" value="ECO:0007669"/>
    <property type="project" value="TreeGrafter"/>
</dbReference>
<evidence type="ECO:0000313" key="3">
    <source>
        <dbReference type="Proteomes" id="UP000887540"/>
    </source>
</evidence>
<dbReference type="InterPro" id="IPR050927">
    <property type="entry name" value="TRPM"/>
</dbReference>